<reference evidence="5 6" key="1">
    <citation type="submission" date="2017-02" db="EMBL/GenBank/DDBJ databases">
        <authorList>
            <person name="Peterson S.W."/>
        </authorList>
    </citation>
    <scope>NUCLEOTIDE SEQUENCE [LARGE SCALE GENOMIC DNA]</scope>
    <source>
        <strain evidence="5 6">S285</strain>
    </source>
</reference>
<dbReference type="GO" id="GO:0005506">
    <property type="term" value="F:iron ion binding"/>
    <property type="evidence" value="ECO:0007669"/>
    <property type="project" value="InterPro"/>
</dbReference>
<dbReference type="PANTHER" id="PTHR24305">
    <property type="entry name" value="CYTOCHROME P450"/>
    <property type="match status" value="1"/>
</dbReference>
<dbReference type="GO" id="GO:0016705">
    <property type="term" value="F:oxidoreductase activity, acting on paired donors, with incorporation or reduction of molecular oxygen"/>
    <property type="evidence" value="ECO:0007669"/>
    <property type="project" value="InterPro"/>
</dbReference>
<keyword evidence="3 4" id="KW-0349">Heme</keyword>
<keyword evidence="3 4" id="KW-0479">Metal-binding</keyword>
<dbReference type="SUPFAM" id="SSF48264">
    <property type="entry name" value="Cytochrome P450"/>
    <property type="match status" value="1"/>
</dbReference>
<dbReference type="EMBL" id="CP019948">
    <property type="protein sequence ID" value="ARN80904.1"/>
    <property type="molecule type" value="Genomic_DNA"/>
</dbReference>
<dbReference type="GO" id="GO:0020037">
    <property type="term" value="F:heme binding"/>
    <property type="evidence" value="ECO:0007669"/>
    <property type="project" value="InterPro"/>
</dbReference>
<dbReference type="InterPro" id="IPR017972">
    <property type="entry name" value="Cyt_P450_CS"/>
</dbReference>
<organism evidence="5 6">
    <name type="scientific">Methylocystis bryophila</name>
    <dbReference type="NCBI Taxonomy" id="655015"/>
    <lineage>
        <taxon>Bacteria</taxon>
        <taxon>Pseudomonadati</taxon>
        <taxon>Pseudomonadota</taxon>
        <taxon>Alphaproteobacteria</taxon>
        <taxon>Hyphomicrobiales</taxon>
        <taxon>Methylocystaceae</taxon>
        <taxon>Methylocystis</taxon>
    </lineage>
</organism>
<feature type="binding site" description="axial binding residue" evidence="3">
    <location>
        <position position="401"/>
    </location>
    <ligand>
        <name>heme</name>
        <dbReference type="ChEBI" id="CHEBI:30413"/>
    </ligand>
    <ligandPart>
        <name>Fe</name>
        <dbReference type="ChEBI" id="CHEBI:18248"/>
    </ligandPart>
</feature>
<keyword evidence="4" id="KW-0503">Monooxygenase</keyword>
<evidence type="ECO:0000256" key="4">
    <source>
        <dbReference type="RuleBase" id="RU000461"/>
    </source>
</evidence>
<dbReference type="KEGG" id="mbry:B1812_07240"/>
<dbReference type="Gene3D" id="1.10.630.10">
    <property type="entry name" value="Cytochrome P450"/>
    <property type="match status" value="1"/>
</dbReference>
<keyword evidence="6" id="KW-1185">Reference proteome</keyword>
<dbReference type="GO" id="GO:0004497">
    <property type="term" value="F:monooxygenase activity"/>
    <property type="evidence" value="ECO:0007669"/>
    <property type="project" value="UniProtKB-KW"/>
</dbReference>
<dbReference type="PANTHER" id="PTHR24305:SF166">
    <property type="entry name" value="CYTOCHROME P450 12A4, MITOCHONDRIAL-RELATED"/>
    <property type="match status" value="1"/>
</dbReference>
<dbReference type="AlphaFoldDB" id="A0A1W6MTH6"/>
<dbReference type="InterPro" id="IPR050121">
    <property type="entry name" value="Cytochrome_P450_monoxygenase"/>
</dbReference>
<name>A0A1W6MTH6_9HYPH</name>
<dbReference type="PRINTS" id="PR00385">
    <property type="entry name" value="P450"/>
</dbReference>
<evidence type="ECO:0000256" key="1">
    <source>
        <dbReference type="ARBA" id="ARBA00001971"/>
    </source>
</evidence>
<dbReference type="STRING" id="655015.B1812_07240"/>
<keyword evidence="4" id="KW-0560">Oxidoreductase</keyword>
<dbReference type="InterPro" id="IPR036396">
    <property type="entry name" value="Cyt_P450_sf"/>
</dbReference>
<dbReference type="PROSITE" id="PS00086">
    <property type="entry name" value="CYTOCHROME_P450"/>
    <property type="match status" value="1"/>
</dbReference>
<evidence type="ECO:0000256" key="2">
    <source>
        <dbReference type="ARBA" id="ARBA00010617"/>
    </source>
</evidence>
<gene>
    <name evidence="5" type="ORF">B1812_07240</name>
</gene>
<dbReference type="OrthoDB" id="9764248at2"/>
<evidence type="ECO:0000313" key="5">
    <source>
        <dbReference type="EMBL" id="ARN80904.1"/>
    </source>
</evidence>
<dbReference type="InterPro" id="IPR002401">
    <property type="entry name" value="Cyt_P450_E_grp-I"/>
</dbReference>
<evidence type="ECO:0000313" key="6">
    <source>
        <dbReference type="Proteomes" id="UP000193978"/>
    </source>
</evidence>
<proteinExistence type="inferred from homology"/>
<comment type="similarity">
    <text evidence="2 4">Belongs to the cytochrome P450 family.</text>
</comment>
<dbReference type="PRINTS" id="PR00463">
    <property type="entry name" value="EP450I"/>
</dbReference>
<evidence type="ECO:0000256" key="3">
    <source>
        <dbReference type="PIRSR" id="PIRSR602401-1"/>
    </source>
</evidence>
<protein>
    <submittedName>
        <fullName evidence="5">Cytochrome P450</fullName>
    </submittedName>
</protein>
<dbReference type="Pfam" id="PF00067">
    <property type="entry name" value="p450"/>
    <property type="match status" value="1"/>
</dbReference>
<sequence length="465" mass="52063">MFHDPDLMPFTPLEKPSLWAMRENFLVNYPRAAYREDRSVLPGFPPVTPKINLIMSPALIEEMLVTRAEEFSRDRLTVSTLSGPINKESLFFAEGADWKWQRRAVSAAFRHENLLAQVETFAACAREQAALWRRLEAGRPVDVAPAMSRVTFEVILRSVLGAAPSFDRGRFVAELAPALGAIGWRRICAIIGLPPDLIPHPGSFRAAAALRYLSQATRALIEERRASGVARNDLLQLLLSARDPETGRVMTDAELEGNLYTFLVAGHETSAVAMSWSLWLLAKDQATQERLREEVRAVAGEEEIGPATVEKLVFTRQVLQESMRLFPPAAGFARQPRERTTLGPYHFSKGETIAVLIWCLHRHEKLWDDPHGFDPDRFAPEKVKARHRYAYIPFGAGPRICLGMSFAMLEMTTLLATFVREFRFSTAPGHRLVIDARFTTRAKGGMPLLIEPIRPTAEGELAPAA</sequence>
<dbReference type="InterPro" id="IPR001128">
    <property type="entry name" value="Cyt_P450"/>
</dbReference>
<keyword evidence="3 4" id="KW-0408">Iron</keyword>
<accession>A0A1W6MTH6</accession>
<comment type="cofactor">
    <cofactor evidence="1 3">
        <name>heme</name>
        <dbReference type="ChEBI" id="CHEBI:30413"/>
    </cofactor>
</comment>
<dbReference type="Proteomes" id="UP000193978">
    <property type="component" value="Chromosome"/>
</dbReference>